<dbReference type="PANTHER" id="PTHR35526:SF3">
    <property type="entry name" value="ANTI-SIGMA-F FACTOR RSBW"/>
    <property type="match status" value="1"/>
</dbReference>
<feature type="region of interest" description="Disordered" evidence="2">
    <location>
        <begin position="141"/>
        <end position="161"/>
    </location>
</feature>
<evidence type="ECO:0000256" key="1">
    <source>
        <dbReference type="ARBA" id="ARBA00022527"/>
    </source>
</evidence>
<proteinExistence type="predicted"/>
<protein>
    <submittedName>
        <fullName evidence="4">ATP-binding protein</fullName>
    </submittedName>
</protein>
<dbReference type="Pfam" id="PF13581">
    <property type="entry name" value="HATPase_c_2"/>
    <property type="match status" value="1"/>
</dbReference>
<keyword evidence="1" id="KW-0808">Transferase</keyword>
<organism evidence="4 5">
    <name type="scientific">Nocardioides baculatus</name>
    <dbReference type="NCBI Taxonomy" id="2801337"/>
    <lineage>
        <taxon>Bacteria</taxon>
        <taxon>Bacillati</taxon>
        <taxon>Actinomycetota</taxon>
        <taxon>Actinomycetes</taxon>
        <taxon>Propionibacteriales</taxon>
        <taxon>Nocardioidaceae</taxon>
        <taxon>Nocardioides</taxon>
    </lineage>
</organism>
<dbReference type="GO" id="GO:0005524">
    <property type="term" value="F:ATP binding"/>
    <property type="evidence" value="ECO:0007669"/>
    <property type="project" value="UniProtKB-KW"/>
</dbReference>
<evidence type="ECO:0000313" key="5">
    <source>
        <dbReference type="Proteomes" id="UP000636918"/>
    </source>
</evidence>
<accession>A0ABS1LBT7</accession>
<dbReference type="CDD" id="cd16936">
    <property type="entry name" value="HATPase_RsbW-like"/>
    <property type="match status" value="1"/>
</dbReference>
<dbReference type="EMBL" id="JAERSG010000005">
    <property type="protein sequence ID" value="MBL0749160.1"/>
    <property type="molecule type" value="Genomic_DNA"/>
</dbReference>
<dbReference type="InterPro" id="IPR050267">
    <property type="entry name" value="Anti-sigma-factor_SerPK"/>
</dbReference>
<gene>
    <name evidence="4" type="ORF">JI751_16180</name>
</gene>
<evidence type="ECO:0000256" key="2">
    <source>
        <dbReference type="SAM" id="MobiDB-lite"/>
    </source>
</evidence>
<dbReference type="SUPFAM" id="SSF55874">
    <property type="entry name" value="ATPase domain of HSP90 chaperone/DNA topoisomerase II/histidine kinase"/>
    <property type="match status" value="1"/>
</dbReference>
<dbReference type="InterPro" id="IPR003594">
    <property type="entry name" value="HATPase_dom"/>
</dbReference>
<keyword evidence="1" id="KW-0418">Kinase</keyword>
<keyword evidence="1" id="KW-0723">Serine/threonine-protein kinase</keyword>
<sequence>MHKAPERLHVRLAADAASVPAVRRFVVDGLTAWGEVDLVEAAELVASELSSNAALHAAAEFMHVTLERLVRPGSVRVSVEDDGPVPVAAVRPRVRLDDDPDWPDLGATGRGLVIVAMVAGRWGVDETAGGKRVWADLVDHDDGHEPVEPEGVAGTDTDTDAVPSTLPPGWALVRLLDCPVELSLHQDSHLDELVRELQLLSLDDGNDDSAALAEEIHGLLVSPTHARLTGRRAAERARAEGRDSVDIEMAMPREFGGLVVRLQEAVTRADVLCEDGRLLTLASPPELRTLRAWMTHEVLAQTTHEAAPVPWPAWPQTSTHHEGSSAGSQPG</sequence>
<feature type="region of interest" description="Disordered" evidence="2">
    <location>
        <begin position="309"/>
        <end position="331"/>
    </location>
</feature>
<dbReference type="PANTHER" id="PTHR35526">
    <property type="entry name" value="ANTI-SIGMA-F FACTOR RSBW-RELATED"/>
    <property type="match status" value="1"/>
</dbReference>
<evidence type="ECO:0000259" key="3">
    <source>
        <dbReference type="Pfam" id="PF13581"/>
    </source>
</evidence>
<name>A0ABS1LBT7_9ACTN</name>
<dbReference type="Proteomes" id="UP000636918">
    <property type="component" value="Unassembled WGS sequence"/>
</dbReference>
<feature type="domain" description="Histidine kinase/HSP90-like ATPase" evidence="3">
    <location>
        <begin position="13"/>
        <end position="135"/>
    </location>
</feature>
<dbReference type="Gene3D" id="3.30.565.10">
    <property type="entry name" value="Histidine kinase-like ATPase, C-terminal domain"/>
    <property type="match status" value="1"/>
</dbReference>
<dbReference type="RefSeq" id="WP_201938936.1">
    <property type="nucleotide sequence ID" value="NZ_JAERSG010000005.1"/>
</dbReference>
<keyword evidence="4" id="KW-0067">ATP-binding</keyword>
<dbReference type="InterPro" id="IPR036890">
    <property type="entry name" value="HATPase_C_sf"/>
</dbReference>
<evidence type="ECO:0000313" key="4">
    <source>
        <dbReference type="EMBL" id="MBL0749160.1"/>
    </source>
</evidence>
<keyword evidence="4" id="KW-0547">Nucleotide-binding</keyword>
<comment type="caution">
    <text evidence="4">The sequence shown here is derived from an EMBL/GenBank/DDBJ whole genome shotgun (WGS) entry which is preliminary data.</text>
</comment>
<reference evidence="4 5" key="1">
    <citation type="submission" date="2021-01" db="EMBL/GenBank/DDBJ databases">
        <title>Genome seq and assembly of Nocardiodes sp. G10.</title>
        <authorList>
            <person name="Chhetri G."/>
        </authorList>
    </citation>
    <scope>NUCLEOTIDE SEQUENCE [LARGE SCALE GENOMIC DNA]</scope>
    <source>
        <strain evidence="4 5">G10</strain>
    </source>
</reference>
<keyword evidence="5" id="KW-1185">Reference proteome</keyword>